<proteinExistence type="predicted"/>
<evidence type="ECO:0000256" key="1">
    <source>
        <dbReference type="SAM" id="SignalP"/>
    </source>
</evidence>
<evidence type="ECO:0000313" key="3">
    <source>
        <dbReference type="Proteomes" id="UP000032160"/>
    </source>
</evidence>
<protein>
    <submittedName>
        <fullName evidence="2">Uncharacterized protein</fullName>
    </submittedName>
</protein>
<name>X5MMT3_9HYPH</name>
<evidence type="ECO:0000313" key="2">
    <source>
        <dbReference type="EMBL" id="CDO59511.1"/>
    </source>
</evidence>
<dbReference type="EMBL" id="HG966617">
    <property type="protein sequence ID" value="CDO59511.1"/>
    <property type="molecule type" value="Genomic_DNA"/>
</dbReference>
<reference evidence="2 3" key="1">
    <citation type="journal article" date="2014" name="Front. Genet.">
        <title>Genome and metabolic network of "Candidatus Phaeomarinobacter ectocarpi" Ec32, a new candidate genus of Alphaproteobacteria frequently associated with brown algae.</title>
        <authorList>
            <person name="Dittami S.M."/>
            <person name="Barbeyron T."/>
            <person name="Boyen C."/>
            <person name="Cambefort J."/>
            <person name="Collet G."/>
            <person name="Delage L."/>
            <person name="Gobet A."/>
            <person name="Groisillier A."/>
            <person name="Leblanc C."/>
            <person name="Michel G."/>
            <person name="Scornet D."/>
            <person name="Siegel A."/>
            <person name="Tapia J.E."/>
            <person name="Tonon T."/>
        </authorList>
    </citation>
    <scope>NUCLEOTIDE SEQUENCE [LARGE SCALE GENOMIC DNA]</scope>
    <source>
        <strain evidence="2 3">Ec32</strain>
    </source>
</reference>
<dbReference type="KEGG" id="pect:BN1012_Phect1297"/>
<dbReference type="STRING" id="1458461.BN1012_Phect1297"/>
<gene>
    <name evidence="2" type="ORF">BN1012_Phect1297</name>
</gene>
<feature type="chain" id="PRO_5004958394" evidence="1">
    <location>
        <begin position="28"/>
        <end position="350"/>
    </location>
</feature>
<sequence>MGDLMSRLGAGVMAAVWLVAHATAAHAAHEYKKRGMITVGAETGYREDIVDENTFRVWTGGVSISSHVHMLSILVTRVAELSNERGHTHFIIKSVESEITCLPSHANRPSGSANVEGLGIAGPPDSFDNNAVVISVEKVLANLYPAVTEGEVTGLPPKEVGRANHRLCTGGFERQTLRPWHYYNILEGQEISLSSPIMFDETLTVNVLTDQRIEMSAATTGFTQPSRLAQLAVLEAAGMASANGFAYLGTNDLVARAPCTTAGIHTSLTVTFMAADTPGDFPDDFNVMSVEKINSIMRHVVRQNTPSDKSRRWMYLKNAESCGITRLTGGSVYPWDTYNILARPARPASN</sequence>
<organism evidence="2 3">
    <name type="scientific">Candidatus Phaeomarinibacter ectocarpi</name>
    <dbReference type="NCBI Taxonomy" id="1458461"/>
    <lineage>
        <taxon>Bacteria</taxon>
        <taxon>Pseudomonadati</taxon>
        <taxon>Pseudomonadota</taxon>
        <taxon>Alphaproteobacteria</taxon>
        <taxon>Hyphomicrobiales</taxon>
        <taxon>Parvibaculaceae</taxon>
        <taxon>Candidatus Phaeomarinibacter</taxon>
    </lineage>
</organism>
<accession>X5MMT3</accession>
<dbReference type="AlphaFoldDB" id="X5MMT3"/>
<keyword evidence="3" id="KW-1185">Reference proteome</keyword>
<dbReference type="HOGENOM" id="CLU_791517_0_0_5"/>
<dbReference type="OrthoDB" id="7172943at2"/>
<dbReference type="Proteomes" id="UP000032160">
    <property type="component" value="Chromosome I"/>
</dbReference>
<keyword evidence="1" id="KW-0732">Signal</keyword>
<dbReference type="RefSeq" id="WP_043950145.1">
    <property type="nucleotide sequence ID" value="NZ_HG966617.1"/>
</dbReference>
<feature type="signal peptide" evidence="1">
    <location>
        <begin position="1"/>
        <end position="27"/>
    </location>
</feature>